<comment type="caution">
    <text evidence="1">The sequence shown here is derived from an EMBL/GenBank/DDBJ whole genome shotgun (WGS) entry which is preliminary data.</text>
</comment>
<evidence type="ECO:0000313" key="2">
    <source>
        <dbReference type="Proteomes" id="UP000192713"/>
    </source>
</evidence>
<accession>A0A1X0DYR4</accession>
<protein>
    <submittedName>
        <fullName evidence="1">Uncharacterized protein</fullName>
    </submittedName>
</protein>
<dbReference type="AlphaFoldDB" id="A0A1X0DYR4"/>
<name>A0A1X0DYR4_9MYCO</name>
<dbReference type="RefSeq" id="WP_083082107.1">
    <property type="nucleotide sequence ID" value="NZ_MVHU01000030.1"/>
</dbReference>
<dbReference type="EMBL" id="MVHU01000030">
    <property type="protein sequence ID" value="ORA77583.1"/>
    <property type="molecule type" value="Genomic_DNA"/>
</dbReference>
<organism evidence="1 2">
    <name type="scientific">Mycolicibacter kumamotonensis</name>
    <dbReference type="NCBI Taxonomy" id="354243"/>
    <lineage>
        <taxon>Bacteria</taxon>
        <taxon>Bacillati</taxon>
        <taxon>Actinomycetota</taxon>
        <taxon>Actinomycetes</taxon>
        <taxon>Mycobacteriales</taxon>
        <taxon>Mycobacteriaceae</taxon>
        <taxon>Mycolicibacter</taxon>
    </lineage>
</organism>
<gene>
    <name evidence="1" type="ORF">BST28_17425</name>
</gene>
<dbReference type="Proteomes" id="UP000192713">
    <property type="component" value="Unassembled WGS sequence"/>
</dbReference>
<sequence length="105" mass="11847">MTDSPVNEKRQMFRRVAKLTELFQEFLGGELFFVLQSCVKQTMVGAIEAGVTDEEVSEALATLADVHEFPPEVNAAWMPSWLTPLADALWRRSNGEHVGVRVYYS</sequence>
<reference evidence="1 2" key="1">
    <citation type="submission" date="2017-02" db="EMBL/GenBank/DDBJ databases">
        <title>The new phylogeny of genus Mycobacterium.</title>
        <authorList>
            <person name="Tortoli E."/>
            <person name="Trovato A."/>
            <person name="Cirillo D.M."/>
        </authorList>
    </citation>
    <scope>NUCLEOTIDE SEQUENCE [LARGE SCALE GENOMIC DNA]</scope>
    <source>
        <strain evidence="1 2">DSM 45093</strain>
    </source>
</reference>
<dbReference type="SUPFAM" id="SSF69118">
    <property type="entry name" value="AhpD-like"/>
    <property type="match status" value="1"/>
</dbReference>
<dbReference type="InterPro" id="IPR029032">
    <property type="entry name" value="AhpD-like"/>
</dbReference>
<proteinExistence type="predicted"/>
<evidence type="ECO:0000313" key="1">
    <source>
        <dbReference type="EMBL" id="ORA77583.1"/>
    </source>
</evidence>